<evidence type="ECO:0000313" key="4">
    <source>
        <dbReference type="Proteomes" id="UP000295361"/>
    </source>
</evidence>
<evidence type="ECO:0000256" key="1">
    <source>
        <dbReference type="ARBA" id="ARBA00023172"/>
    </source>
</evidence>
<gene>
    <name evidence="3" type="ORF">DES47_102850</name>
</gene>
<evidence type="ECO:0000313" key="3">
    <source>
        <dbReference type="EMBL" id="TDP73104.1"/>
    </source>
</evidence>
<dbReference type="GO" id="GO:0003677">
    <property type="term" value="F:DNA binding"/>
    <property type="evidence" value="ECO:0007669"/>
    <property type="project" value="InterPro"/>
</dbReference>
<dbReference type="InterPro" id="IPR002104">
    <property type="entry name" value="Integrase_catalytic"/>
</dbReference>
<feature type="domain" description="Tyr recombinase" evidence="2">
    <location>
        <begin position="175"/>
        <end position="393"/>
    </location>
</feature>
<dbReference type="InterPro" id="IPR013762">
    <property type="entry name" value="Integrase-like_cat_sf"/>
</dbReference>
<dbReference type="EMBL" id="SNXS01000002">
    <property type="protein sequence ID" value="TDP73104.1"/>
    <property type="molecule type" value="Genomic_DNA"/>
</dbReference>
<proteinExistence type="predicted"/>
<reference evidence="3 4" key="1">
    <citation type="submission" date="2019-03" db="EMBL/GenBank/DDBJ databases">
        <title>Genomic Encyclopedia of Type Strains, Phase IV (KMG-IV): sequencing the most valuable type-strain genomes for metagenomic binning, comparative biology and taxonomic classification.</title>
        <authorList>
            <person name="Goeker M."/>
        </authorList>
    </citation>
    <scope>NUCLEOTIDE SEQUENCE [LARGE SCALE GENOMIC DNA]</scope>
    <source>
        <strain evidence="3 4">DSM 16998</strain>
    </source>
</reference>
<dbReference type="Pfam" id="PF00589">
    <property type="entry name" value="Phage_integrase"/>
    <property type="match status" value="1"/>
</dbReference>
<dbReference type="Proteomes" id="UP000295361">
    <property type="component" value="Unassembled WGS sequence"/>
</dbReference>
<evidence type="ECO:0000259" key="2">
    <source>
        <dbReference type="PROSITE" id="PS51898"/>
    </source>
</evidence>
<dbReference type="Gene3D" id="1.10.443.10">
    <property type="entry name" value="Intergrase catalytic core"/>
    <property type="match status" value="1"/>
</dbReference>
<dbReference type="SUPFAM" id="SSF56349">
    <property type="entry name" value="DNA breaking-rejoining enzymes"/>
    <property type="match status" value="1"/>
</dbReference>
<protein>
    <submittedName>
        <fullName evidence="3">Phage integrase family protein</fullName>
    </submittedName>
</protein>
<dbReference type="InParanoid" id="A0A4V6PV70"/>
<keyword evidence="4" id="KW-1185">Reference proteome</keyword>
<dbReference type="AlphaFoldDB" id="A0A4V6PV70"/>
<dbReference type="GO" id="GO:0015074">
    <property type="term" value="P:DNA integration"/>
    <property type="evidence" value="ECO:0007669"/>
    <property type="project" value="InterPro"/>
</dbReference>
<sequence length="408" mass="46112">MGSSCPFVVTRIIMRGAGNAGERMPMILRRSTRVPVGSAMNWALGTLRPSLASSTIERYLRHLALLQWWIENEELTLDEPLALIDALTPSLIETGLRPWLGKDMSARKVKKLAVDPEEIRERLTVVRDYIDWVLLSAQRGLSVRTQAQECLAVEAARHSIKSNFDRLMPVGSGSSEKLGLTKAEVVRLLEIASPSSSENPWGRGASAEMVALRARNELAIRLMLAFGPRRGDVLKIHTGDVKTHGAEPTLWIRRRPDDPRDPRVWEPNAKTEERMLPLDMSLARLLDDYIQEYRPLIPGHKKSPYLFLSASGLPLSTRAFNDVFAAVRPLIPDFHPHRLRHTHNDRLIEHCKQNGVPEKETIQHAKYINGWLGDNTGIYTKRSAREAARKISMGVQRRVFELVEDVPF</sequence>
<dbReference type="GO" id="GO:0006310">
    <property type="term" value="P:DNA recombination"/>
    <property type="evidence" value="ECO:0007669"/>
    <property type="project" value="UniProtKB-KW"/>
</dbReference>
<dbReference type="PROSITE" id="PS51898">
    <property type="entry name" value="TYR_RECOMBINASE"/>
    <property type="match status" value="1"/>
</dbReference>
<name>A0A4V6PV70_9BURK</name>
<accession>A0A4V6PV70</accession>
<dbReference type="InterPro" id="IPR011010">
    <property type="entry name" value="DNA_brk_join_enz"/>
</dbReference>
<comment type="caution">
    <text evidence="3">The sequence shown here is derived from an EMBL/GenBank/DDBJ whole genome shotgun (WGS) entry which is preliminary data.</text>
</comment>
<organism evidence="3 4">
    <name type="scientific">Roseateles toxinivorans</name>
    <dbReference type="NCBI Taxonomy" id="270368"/>
    <lineage>
        <taxon>Bacteria</taxon>
        <taxon>Pseudomonadati</taxon>
        <taxon>Pseudomonadota</taxon>
        <taxon>Betaproteobacteria</taxon>
        <taxon>Burkholderiales</taxon>
        <taxon>Sphaerotilaceae</taxon>
        <taxon>Roseateles</taxon>
    </lineage>
</organism>
<keyword evidence="1" id="KW-0233">DNA recombination</keyword>
<dbReference type="CDD" id="cd00397">
    <property type="entry name" value="DNA_BRE_C"/>
    <property type="match status" value="1"/>
</dbReference>